<dbReference type="VEuPathDB" id="VectorBase:ISCW016428"/>
<dbReference type="InterPro" id="IPR011051">
    <property type="entry name" value="RmlC_Cupin_sf"/>
</dbReference>
<name>B7P4C3_IXOSC</name>
<keyword evidence="3" id="KW-1185">Reference proteome</keyword>
<dbReference type="AlphaFoldDB" id="B7P4C3"/>
<dbReference type="InParanoid" id="B7P4C3"/>
<reference evidence="2" key="2">
    <citation type="submission" date="2020-05" db="UniProtKB">
        <authorList>
            <consortium name="EnsemblMetazoa"/>
        </authorList>
    </citation>
    <scope>IDENTIFICATION</scope>
    <source>
        <strain evidence="2">wikel</strain>
    </source>
</reference>
<dbReference type="EMBL" id="ABJB010782129">
    <property type="status" value="NOT_ANNOTATED_CDS"/>
    <property type="molecule type" value="Genomic_DNA"/>
</dbReference>
<dbReference type="PaxDb" id="6945-B7P4C3"/>
<evidence type="ECO:0008006" key="5">
    <source>
        <dbReference type="Google" id="ProtNLM"/>
    </source>
</evidence>
<dbReference type="OrthoDB" id="6495948at2759"/>
<dbReference type="EMBL" id="ABJB010603611">
    <property type="status" value="NOT_ANNOTATED_CDS"/>
    <property type="molecule type" value="Genomic_DNA"/>
</dbReference>
<sequence>MRNHVFTKQRRDVELLDGELRPVGKTAPVGLGLLVSTDHVTVGILRLLPSAVKGYSETRDHDTILLTTDNSVVVERRGSWEVLSRNSSSYICRGMPYSIRNISPAPAEVYIILVTPC</sequence>
<gene>
    <name evidence="1" type="ORF">IscW_ISCW016428</name>
</gene>
<dbReference type="EMBL" id="ABJB010990832">
    <property type="status" value="NOT_ANNOTATED_CDS"/>
    <property type="molecule type" value="Genomic_DNA"/>
</dbReference>
<dbReference type="EMBL" id="DS634829">
    <property type="protein sequence ID" value="EEC01445.1"/>
    <property type="molecule type" value="Genomic_DNA"/>
</dbReference>
<evidence type="ECO:0007829" key="4">
    <source>
        <dbReference type="PeptideAtlas" id="B7P4C3"/>
    </source>
</evidence>
<accession>B7P4C3</accession>
<dbReference type="EMBL" id="ABJB010190089">
    <property type="status" value="NOT_ANNOTATED_CDS"/>
    <property type="molecule type" value="Genomic_DNA"/>
</dbReference>
<organism>
    <name type="scientific">Ixodes scapularis</name>
    <name type="common">Black-legged tick</name>
    <name type="synonym">Deer tick</name>
    <dbReference type="NCBI Taxonomy" id="6945"/>
    <lineage>
        <taxon>Eukaryota</taxon>
        <taxon>Metazoa</taxon>
        <taxon>Ecdysozoa</taxon>
        <taxon>Arthropoda</taxon>
        <taxon>Chelicerata</taxon>
        <taxon>Arachnida</taxon>
        <taxon>Acari</taxon>
        <taxon>Parasitiformes</taxon>
        <taxon>Ixodida</taxon>
        <taxon>Ixodoidea</taxon>
        <taxon>Ixodidae</taxon>
        <taxon>Ixodinae</taxon>
        <taxon>Ixodes</taxon>
    </lineage>
</organism>
<dbReference type="Gene3D" id="2.60.120.10">
    <property type="entry name" value="Jelly Rolls"/>
    <property type="match status" value="1"/>
</dbReference>
<dbReference type="VEuPathDB" id="VectorBase:ISCP_006773"/>
<evidence type="ECO:0000313" key="3">
    <source>
        <dbReference type="Proteomes" id="UP000001555"/>
    </source>
</evidence>
<protein>
    <recommendedName>
        <fullName evidence="5">Mif2/CENP-C cupin domain-containing protein</fullName>
    </recommendedName>
</protein>
<dbReference type="VEuPathDB" id="VectorBase:ISCI016428"/>
<evidence type="ECO:0000313" key="1">
    <source>
        <dbReference type="EMBL" id="EEC01445.1"/>
    </source>
</evidence>
<keyword evidence="4" id="KW-1267">Proteomics identification</keyword>
<proteinExistence type="evidence at protein level"/>
<dbReference type="Proteomes" id="UP000001555">
    <property type="component" value="Unassembled WGS sequence"/>
</dbReference>
<dbReference type="HOGENOM" id="CLU_2087438_0_0_1"/>
<dbReference type="SUPFAM" id="SSF51182">
    <property type="entry name" value="RmlC-like cupins"/>
    <property type="match status" value="1"/>
</dbReference>
<dbReference type="InterPro" id="IPR014710">
    <property type="entry name" value="RmlC-like_jellyroll"/>
</dbReference>
<dbReference type="EnsemblMetazoa" id="ISCW016428-RA">
    <property type="protein sequence ID" value="ISCW016428-PA"/>
    <property type="gene ID" value="ISCW016428"/>
</dbReference>
<evidence type="ECO:0000313" key="2">
    <source>
        <dbReference type="EnsemblMetazoa" id="ISCW016428-PA"/>
    </source>
</evidence>
<reference evidence="1 3" key="1">
    <citation type="submission" date="2008-03" db="EMBL/GenBank/DDBJ databases">
        <title>Annotation of Ixodes scapularis.</title>
        <authorList>
            <consortium name="Ixodes scapularis Genome Project Consortium"/>
            <person name="Caler E."/>
            <person name="Hannick L.I."/>
            <person name="Bidwell S."/>
            <person name="Joardar V."/>
            <person name="Thiagarajan M."/>
            <person name="Amedeo P."/>
            <person name="Galinsky K.J."/>
            <person name="Schobel S."/>
            <person name="Inman J."/>
            <person name="Hostetler J."/>
            <person name="Miller J."/>
            <person name="Hammond M."/>
            <person name="Megy K."/>
            <person name="Lawson D."/>
            <person name="Kodira C."/>
            <person name="Sutton G."/>
            <person name="Meyer J."/>
            <person name="Hill C.A."/>
            <person name="Birren B."/>
            <person name="Nene V."/>
            <person name="Collins F."/>
            <person name="Alarcon-Chaidez F."/>
            <person name="Wikel S."/>
            <person name="Strausberg R."/>
        </authorList>
    </citation>
    <scope>NUCLEOTIDE SEQUENCE [LARGE SCALE GENOMIC DNA]</scope>
    <source>
        <strain evidence="3">Wikel</strain>
        <strain evidence="1">Wikel colony</strain>
    </source>
</reference>